<evidence type="ECO:0000259" key="2">
    <source>
        <dbReference type="Pfam" id="PF19089"/>
    </source>
</evidence>
<gene>
    <name evidence="3" type="ORF">KDU71_11770</name>
</gene>
<dbReference type="AlphaFoldDB" id="A0A941F3P7"/>
<accession>A0A941F3P7</accession>
<sequence>MKKIVYLIVLVLLSGHFVMAQEEAPVEKKVDKPVRAPWESGTLVNHQTSITQYKNTLEMVISHRFGPVENGISDVFGIMAPGANIRIGFNYSILDNLSVGFGTNSQKKYQDFQAKYTPFQQTRENTIPVSLTLYGNAAIDGREDAAFGVDYAFSDRLSYFSEVIVGRKVNDWLSVQASANFTHYNSVDSLLDNDKIGLGFGGRIKFSPQSSLTLELGVPLKIESISQHTSFTNHSKPHFSIGYEVSTSTHAFQIFVTNGLGILAQELYMYNTNEFDSKSIRFGFNITRLWNF</sequence>
<feature type="signal peptide" evidence="1">
    <location>
        <begin position="1"/>
        <end position="20"/>
    </location>
</feature>
<protein>
    <recommendedName>
        <fullName evidence="2">DUF5777 domain-containing protein</fullName>
    </recommendedName>
</protein>
<keyword evidence="4" id="KW-1185">Reference proteome</keyword>
<dbReference type="RefSeq" id="WP_212191153.1">
    <property type="nucleotide sequence ID" value="NZ_JAGTAR010000017.1"/>
</dbReference>
<feature type="chain" id="PRO_5037887909" description="DUF5777 domain-containing protein" evidence="1">
    <location>
        <begin position="21"/>
        <end position="292"/>
    </location>
</feature>
<organism evidence="3 4">
    <name type="scientific">Carboxylicivirga sediminis</name>
    <dbReference type="NCBI Taxonomy" id="2006564"/>
    <lineage>
        <taxon>Bacteria</taxon>
        <taxon>Pseudomonadati</taxon>
        <taxon>Bacteroidota</taxon>
        <taxon>Bacteroidia</taxon>
        <taxon>Marinilabiliales</taxon>
        <taxon>Marinilabiliaceae</taxon>
        <taxon>Carboxylicivirga</taxon>
    </lineage>
</organism>
<reference evidence="3" key="1">
    <citation type="journal article" date="2018" name="Int. J. Syst. Evol. Microbiol.">
        <title>Carboxylicivirga sediminis sp. nov., isolated from coastal sediment.</title>
        <authorList>
            <person name="Wang F.Q."/>
            <person name="Ren L.H."/>
            <person name="Zou R.J."/>
            <person name="Sun Y.Z."/>
            <person name="Liu X.J."/>
            <person name="Jiang F."/>
            <person name="Liu L.J."/>
        </authorList>
    </citation>
    <scope>NUCLEOTIDE SEQUENCE</scope>
    <source>
        <strain evidence="3">JR1</strain>
    </source>
</reference>
<evidence type="ECO:0000256" key="1">
    <source>
        <dbReference type="SAM" id="SignalP"/>
    </source>
</evidence>
<name>A0A941F3P7_9BACT</name>
<dbReference type="Pfam" id="PF19089">
    <property type="entry name" value="DUF5777"/>
    <property type="match status" value="1"/>
</dbReference>
<dbReference type="InterPro" id="IPR045916">
    <property type="entry name" value="DUF5777"/>
</dbReference>
<keyword evidence="1" id="KW-0732">Signal</keyword>
<evidence type="ECO:0000313" key="4">
    <source>
        <dbReference type="Proteomes" id="UP000679220"/>
    </source>
</evidence>
<dbReference type="EMBL" id="JAGTAR010000017">
    <property type="protein sequence ID" value="MBR8536238.1"/>
    <property type="molecule type" value="Genomic_DNA"/>
</dbReference>
<comment type="caution">
    <text evidence="3">The sequence shown here is derived from an EMBL/GenBank/DDBJ whole genome shotgun (WGS) entry which is preliminary data.</text>
</comment>
<evidence type="ECO:0000313" key="3">
    <source>
        <dbReference type="EMBL" id="MBR8536238.1"/>
    </source>
</evidence>
<proteinExistence type="predicted"/>
<dbReference type="Proteomes" id="UP000679220">
    <property type="component" value="Unassembled WGS sequence"/>
</dbReference>
<reference evidence="3" key="2">
    <citation type="submission" date="2021-04" db="EMBL/GenBank/DDBJ databases">
        <authorList>
            <person name="Zhang T."/>
            <person name="Zhang Y."/>
            <person name="Lu D."/>
            <person name="Zuo D."/>
            <person name="Du Z."/>
        </authorList>
    </citation>
    <scope>NUCLEOTIDE SEQUENCE</scope>
    <source>
        <strain evidence="3">JR1</strain>
    </source>
</reference>
<feature type="domain" description="DUF5777" evidence="2">
    <location>
        <begin position="40"/>
        <end position="290"/>
    </location>
</feature>